<dbReference type="Ensembl" id="ENSPMAT00000002997.1">
    <property type="protein sequence ID" value="ENSPMAP00000002983.1"/>
    <property type="gene ID" value="ENSPMAG00000002716.1"/>
</dbReference>
<feature type="domain" description="NF-X1-type" evidence="8">
    <location>
        <begin position="207"/>
        <end position="225"/>
    </location>
</feature>
<accession>S4RCQ1</accession>
<dbReference type="GO" id="GO:0008270">
    <property type="term" value="F:zinc ion binding"/>
    <property type="evidence" value="ECO:0007669"/>
    <property type="project" value="UniProtKB-KW"/>
</dbReference>
<keyword evidence="4" id="KW-0863">Zinc-finger</keyword>
<evidence type="ECO:0000259" key="8">
    <source>
        <dbReference type="SMART" id="SM00438"/>
    </source>
</evidence>
<dbReference type="Pfam" id="PF01422">
    <property type="entry name" value="zf-NF-X1"/>
    <property type="match status" value="10"/>
</dbReference>
<feature type="domain" description="NF-X1-type" evidence="8">
    <location>
        <begin position="260"/>
        <end position="280"/>
    </location>
</feature>
<feature type="region of interest" description="Disordered" evidence="7">
    <location>
        <begin position="12"/>
        <end position="40"/>
    </location>
</feature>
<comment type="similarity">
    <text evidence="1">Belongs to the NFX1 family.</text>
</comment>
<feature type="domain" description="NF-X1-type" evidence="8">
    <location>
        <begin position="314"/>
        <end position="341"/>
    </location>
</feature>
<feature type="coiled-coil region" evidence="6">
    <location>
        <begin position="769"/>
        <end position="800"/>
    </location>
</feature>
<evidence type="ECO:0000256" key="4">
    <source>
        <dbReference type="ARBA" id="ARBA00022771"/>
    </source>
</evidence>
<feature type="domain" description="NF-X1-type" evidence="8">
    <location>
        <begin position="505"/>
        <end position="525"/>
    </location>
</feature>
<dbReference type="STRING" id="7757.ENSPMAP00000002983"/>
<dbReference type="PANTHER" id="PTHR12360:SF1">
    <property type="entry name" value="NF-X1-TYPE ZINC FINGER PROTEIN NFXL1"/>
    <property type="match status" value="1"/>
</dbReference>
<evidence type="ECO:0000256" key="7">
    <source>
        <dbReference type="SAM" id="MobiDB-lite"/>
    </source>
</evidence>
<dbReference type="GO" id="GO:0000977">
    <property type="term" value="F:RNA polymerase II transcription regulatory region sequence-specific DNA binding"/>
    <property type="evidence" value="ECO:0007669"/>
    <property type="project" value="TreeGrafter"/>
</dbReference>
<name>S4RCQ1_PETMA</name>
<feature type="domain" description="NF-X1-type" evidence="8">
    <location>
        <begin position="534"/>
        <end position="552"/>
    </location>
</feature>
<proteinExistence type="inferred from homology"/>
<dbReference type="InterPro" id="IPR034078">
    <property type="entry name" value="NFX1_fam"/>
</dbReference>
<keyword evidence="5" id="KW-0862">Zinc</keyword>
<evidence type="ECO:0000256" key="6">
    <source>
        <dbReference type="SAM" id="Coils"/>
    </source>
</evidence>
<keyword evidence="6" id="KW-0175">Coiled coil</keyword>
<feature type="domain" description="NF-X1-type" evidence="8">
    <location>
        <begin position="448"/>
        <end position="467"/>
    </location>
</feature>
<feature type="compositionally biased region" description="Acidic residues" evidence="7">
    <location>
        <begin position="28"/>
        <end position="38"/>
    </location>
</feature>
<dbReference type="OMA" id="KCQSVCH"/>
<dbReference type="GO" id="GO:0005634">
    <property type="term" value="C:nucleus"/>
    <property type="evidence" value="ECO:0007669"/>
    <property type="project" value="InterPro"/>
</dbReference>
<evidence type="ECO:0000256" key="1">
    <source>
        <dbReference type="ARBA" id="ARBA00007269"/>
    </source>
</evidence>
<keyword evidence="2" id="KW-0479">Metal-binding</keyword>
<feature type="domain" description="NF-X1-type" evidence="8">
    <location>
        <begin position="610"/>
        <end position="638"/>
    </location>
</feature>
<evidence type="ECO:0000256" key="3">
    <source>
        <dbReference type="ARBA" id="ARBA00022737"/>
    </source>
</evidence>
<organism evidence="9">
    <name type="scientific">Petromyzon marinus</name>
    <name type="common">Sea lamprey</name>
    <dbReference type="NCBI Taxonomy" id="7757"/>
    <lineage>
        <taxon>Eukaryota</taxon>
        <taxon>Metazoa</taxon>
        <taxon>Chordata</taxon>
        <taxon>Craniata</taxon>
        <taxon>Vertebrata</taxon>
        <taxon>Cyclostomata</taxon>
        <taxon>Hyperoartia</taxon>
        <taxon>Petromyzontiformes</taxon>
        <taxon>Petromyzontidae</taxon>
        <taxon>Petromyzon</taxon>
    </lineage>
</organism>
<reference evidence="9" key="2">
    <citation type="submission" date="2025-09" db="UniProtKB">
        <authorList>
            <consortium name="Ensembl"/>
        </authorList>
    </citation>
    <scope>IDENTIFICATION</scope>
</reference>
<keyword evidence="3" id="KW-0677">Repeat</keyword>
<dbReference type="InterPro" id="IPR000967">
    <property type="entry name" value="Znf_NFX1"/>
</dbReference>
<feature type="domain" description="NF-X1-type" evidence="8">
    <location>
        <begin position="421"/>
        <end position="440"/>
    </location>
</feature>
<evidence type="ECO:0000256" key="5">
    <source>
        <dbReference type="ARBA" id="ARBA00022833"/>
    </source>
</evidence>
<feature type="domain" description="NF-X1-type" evidence="8">
    <location>
        <begin position="648"/>
        <end position="666"/>
    </location>
</feature>
<sequence>QQRFHEAQLANQAAARKFTSDCDRSTSSDDDDDDEDNDVKEAQSNTILDSALRQYTGQAGTEGAVVLERTRQLLEECLQSGALSCLVCISSVKRTHAVWSCMGCYSVFHLPCVQQWARDSARLAVPSPLSPQLFPASINFTTNIPSSNRSASPRCACSPKCRHEYTRKEAPSVYYCWCGREPDPRPDPWLVPHSCGEVCNRELRPSCGHRCLLLCHPGPCPPCPQVVRVPCHCGGGGIQSRRCGGRAWSCGTPCGRALPCRQHKCSVTCHAGDHCPLCPHVSSQLCCCGTSLTMRPCSSPEWQCIKVCGKAFDCGVHTCELVCHAGAGGSCPRSGERSCPCGTNPAGCSLPCTEEVLLCGDTCGRLLSCGVHTCAQRCHRGPCDTCRQVVEKVCRCGRHSKAMPCLKEYLCDTRCTQQRTCQRHACRRKCCDGNCPQCDQVCARSLSCKNHKCSSICHPGSCYPCGVSVEVSCACGSTKVTVPCGREKHTRPPRCKQLCSAQSDCHHAAREPHRCHGGLCPPCRQTCRLPLKPCGHVCPAPCHDNDTLAEPAATGTRLQRYVYIHSPHTLAYSSHMYIQKCLGGHEESALPCHAARPSSCGRACGRLLACGNHTCSLVCHAVTGSGLQAGPECAVCEEGCARSRPEGCTHRCKRRCHLGPCPACTHTIRTPCHCTLVSIHLSCSELLSAGETERDKLLSCKNQCPRKLECGHRCRALCHPGTCPTGEACTHRVRVRCACTRIKKDSVCWKVQTGQLRVDCDEGCEEEKHKLQQVKLAEEQAALEEEEKKKQAELESYARLFGKKRRRERSQALATPAASHTRIYEFSRFGVAIFNQIDYINIALYIDR</sequence>
<dbReference type="GeneTree" id="ENSGT00940000157059"/>
<evidence type="ECO:0000313" key="9">
    <source>
        <dbReference type="Ensembl" id="ENSPMAP00000002983.1"/>
    </source>
</evidence>
<dbReference type="CDD" id="cd06008">
    <property type="entry name" value="NF-X1-zinc-finger"/>
    <property type="match status" value="4"/>
</dbReference>
<dbReference type="GO" id="GO:0000981">
    <property type="term" value="F:DNA-binding transcription factor activity, RNA polymerase II-specific"/>
    <property type="evidence" value="ECO:0007669"/>
    <property type="project" value="TreeGrafter"/>
</dbReference>
<feature type="domain" description="NF-X1-type" evidence="8">
    <location>
        <begin position="369"/>
        <end position="388"/>
    </location>
</feature>
<dbReference type="AlphaFoldDB" id="S4RCQ1"/>
<reference evidence="9" key="1">
    <citation type="submission" date="2025-08" db="UniProtKB">
        <authorList>
            <consortium name="Ensembl"/>
        </authorList>
    </citation>
    <scope>IDENTIFICATION</scope>
</reference>
<dbReference type="PANTHER" id="PTHR12360">
    <property type="entry name" value="NUCLEAR TRANSCRIPTION FACTOR, X-BOX BINDING 1 NFX1"/>
    <property type="match status" value="1"/>
</dbReference>
<protein>
    <submittedName>
        <fullName evidence="9">Nuclear transcription factor, X-box binding-like 1</fullName>
    </submittedName>
</protein>
<dbReference type="HOGENOM" id="CLU_014224_0_0_1"/>
<feature type="compositionally biased region" description="Basic and acidic residues" evidence="7">
    <location>
        <begin position="18"/>
        <end position="27"/>
    </location>
</feature>
<feature type="domain" description="NF-X1-type" evidence="8">
    <location>
        <begin position="710"/>
        <end position="731"/>
    </location>
</feature>
<evidence type="ECO:0000256" key="2">
    <source>
        <dbReference type="ARBA" id="ARBA00022723"/>
    </source>
</evidence>
<dbReference type="SMART" id="SM00438">
    <property type="entry name" value="ZnF_NFX"/>
    <property type="match status" value="11"/>
</dbReference>